<dbReference type="EMBL" id="VOAH01000008">
    <property type="protein sequence ID" value="TVP40391.1"/>
    <property type="molecule type" value="Genomic_DNA"/>
</dbReference>
<dbReference type="GO" id="GO:0016757">
    <property type="term" value="F:glycosyltransferase activity"/>
    <property type="evidence" value="ECO:0007669"/>
    <property type="project" value="UniProtKB-KW"/>
</dbReference>
<evidence type="ECO:0000313" key="3">
    <source>
        <dbReference type="Proteomes" id="UP000315289"/>
    </source>
</evidence>
<keyword evidence="2" id="KW-0328">Glycosyltransferase</keyword>
<dbReference type="Gene3D" id="3.30.1310.20">
    <property type="entry name" value="PRTase-like"/>
    <property type="match status" value="1"/>
</dbReference>
<dbReference type="Proteomes" id="UP000315289">
    <property type="component" value="Unassembled WGS sequence"/>
</dbReference>
<protein>
    <submittedName>
        <fullName evidence="2">Phosphoribosyltransferase</fullName>
    </submittedName>
</protein>
<feature type="domain" description="Phosphoribosyltransferase" evidence="1">
    <location>
        <begin position="28"/>
        <end position="180"/>
    </location>
</feature>
<comment type="caution">
    <text evidence="2">The sequence shown here is derived from an EMBL/GenBank/DDBJ whole genome shotgun (WGS) entry which is preliminary data.</text>
</comment>
<gene>
    <name evidence="2" type="ORF">NARC_80121</name>
</gene>
<dbReference type="InterPro" id="IPR000836">
    <property type="entry name" value="PRTase_dom"/>
</dbReference>
<dbReference type="Pfam" id="PF00156">
    <property type="entry name" value="Pribosyltran"/>
    <property type="match status" value="1"/>
</dbReference>
<proteinExistence type="predicted"/>
<dbReference type="CDD" id="cd06223">
    <property type="entry name" value="PRTases_typeI"/>
    <property type="match status" value="1"/>
</dbReference>
<evidence type="ECO:0000259" key="1">
    <source>
        <dbReference type="Pfam" id="PF00156"/>
    </source>
</evidence>
<dbReference type="AlphaFoldDB" id="A0A557SUY1"/>
<dbReference type="Gene3D" id="3.40.50.2020">
    <property type="match status" value="1"/>
</dbReference>
<dbReference type="OrthoDB" id="56536at2157"/>
<organism evidence="2 3">
    <name type="scientific">Candidatus Nitrosocosmicus arcticus</name>
    <dbReference type="NCBI Taxonomy" id="2035267"/>
    <lineage>
        <taxon>Archaea</taxon>
        <taxon>Nitrososphaerota</taxon>
        <taxon>Nitrososphaeria</taxon>
        <taxon>Nitrososphaerales</taxon>
        <taxon>Nitrososphaeraceae</taxon>
        <taxon>Candidatus Nitrosocosmicus</taxon>
    </lineage>
</organism>
<dbReference type="InterPro" id="IPR029057">
    <property type="entry name" value="PRTase-like"/>
</dbReference>
<accession>A0A557SUY1</accession>
<reference evidence="2 3" key="1">
    <citation type="journal article" date="2019" name="Front. Microbiol.">
        <title>Ammonia Oxidation by the Arctic Terrestrial Thaumarchaeote Candidatus Nitrosocosmicus arcticus Is Stimulated by Increasing Temperatures.</title>
        <authorList>
            <person name="Alves R.J.E."/>
            <person name="Kerou M."/>
            <person name="Zappe A."/>
            <person name="Bittner R."/>
            <person name="Abby S.S."/>
            <person name="Schmidt H.A."/>
            <person name="Pfeifer K."/>
            <person name="Schleper C."/>
        </authorList>
    </citation>
    <scope>NUCLEOTIDE SEQUENCE [LARGE SCALE GENOMIC DNA]</scope>
    <source>
        <strain evidence="2 3">Kfb</strain>
    </source>
</reference>
<dbReference type="SUPFAM" id="SSF53271">
    <property type="entry name" value="PRTase-like"/>
    <property type="match status" value="1"/>
</dbReference>
<name>A0A557SUY1_9ARCH</name>
<evidence type="ECO:0000313" key="2">
    <source>
        <dbReference type="EMBL" id="TVP40391.1"/>
    </source>
</evidence>
<sequence length="229" mass="26013">MSVLFQDREQAGHELTKELAMILKKNQIILSNAANEFIVLAIPRGGIILGDIIANYFQCSLDVIISRKIRAEFNEEFAIGAMMPDGSYFLNEGVTRFFTISQAYLKKEIEFQKKEIRRRLIEFRGDVSYHAKFERKIVVLVDDGIATGSTIIASAEWVKSNCNCKRLVVAVPVAPARDETMNKLATIADNVVILHMEEAFSAVGQFYRNFDQVSDETVKKIMMKHHFDN</sequence>
<keyword evidence="3" id="KW-1185">Reference proteome</keyword>
<keyword evidence="2" id="KW-0808">Transferase</keyword>
<dbReference type="RefSeq" id="WP_144731632.1">
    <property type="nucleotide sequence ID" value="NZ_ML675584.1"/>
</dbReference>